<dbReference type="PANTHER" id="PTHR23426">
    <property type="entry name" value="FERREDOXIN/ADRENODOXIN"/>
    <property type="match status" value="1"/>
</dbReference>
<dbReference type="PANTHER" id="PTHR23426:SF65">
    <property type="entry name" value="FERREDOXIN-2, MITOCHONDRIAL"/>
    <property type="match status" value="1"/>
</dbReference>
<dbReference type="STRING" id="65499.SAMN04488000_116205"/>
<proteinExistence type="inferred from homology"/>
<evidence type="ECO:0000313" key="9">
    <source>
        <dbReference type="Proteomes" id="UP000199503"/>
    </source>
</evidence>
<evidence type="ECO:0000256" key="5">
    <source>
        <dbReference type="ARBA" id="ARBA00023014"/>
    </source>
</evidence>
<evidence type="ECO:0000256" key="3">
    <source>
        <dbReference type="ARBA" id="ARBA00022723"/>
    </source>
</evidence>
<dbReference type="GO" id="GO:0046872">
    <property type="term" value="F:metal ion binding"/>
    <property type="evidence" value="ECO:0007669"/>
    <property type="project" value="UniProtKB-KW"/>
</dbReference>
<protein>
    <submittedName>
        <fullName evidence="8">Ferredoxin, 2Fe-2S</fullName>
    </submittedName>
</protein>
<evidence type="ECO:0000256" key="1">
    <source>
        <dbReference type="ARBA" id="ARBA00010914"/>
    </source>
</evidence>
<keyword evidence="5" id="KW-0411">Iron-sulfur</keyword>
<evidence type="ECO:0000259" key="7">
    <source>
        <dbReference type="PROSITE" id="PS51085"/>
    </source>
</evidence>
<name>A0A1H9UWV5_9PSEU</name>
<keyword evidence="9" id="KW-1185">Reference proteome</keyword>
<comment type="similarity">
    <text evidence="1">Belongs to the adrenodoxin/putidaredoxin family.</text>
</comment>
<dbReference type="GO" id="GO:0009055">
    <property type="term" value="F:electron transfer activity"/>
    <property type="evidence" value="ECO:0007669"/>
    <property type="project" value="TreeGrafter"/>
</dbReference>
<comment type="cofactor">
    <cofactor evidence="6">
        <name>[2Fe-2S] cluster</name>
        <dbReference type="ChEBI" id="CHEBI:190135"/>
    </cofactor>
</comment>
<dbReference type="RefSeq" id="WP_089922442.1">
    <property type="nucleotide sequence ID" value="NZ_FOFV01000016.1"/>
</dbReference>
<reference evidence="9" key="1">
    <citation type="submission" date="2016-10" db="EMBL/GenBank/DDBJ databases">
        <authorList>
            <person name="Varghese N."/>
            <person name="Submissions S."/>
        </authorList>
    </citation>
    <scope>NUCLEOTIDE SEQUENCE [LARGE SCALE GENOMIC DNA]</scope>
    <source>
        <strain evidence="9">DSM 44437</strain>
    </source>
</reference>
<dbReference type="InterPro" id="IPR036010">
    <property type="entry name" value="2Fe-2S_ferredoxin-like_sf"/>
</dbReference>
<evidence type="ECO:0000313" key="8">
    <source>
        <dbReference type="EMBL" id="SES14030.1"/>
    </source>
</evidence>
<keyword evidence="3" id="KW-0479">Metal-binding</keyword>
<evidence type="ECO:0000256" key="4">
    <source>
        <dbReference type="ARBA" id="ARBA00023004"/>
    </source>
</evidence>
<dbReference type="GO" id="GO:0140647">
    <property type="term" value="P:P450-containing electron transport chain"/>
    <property type="evidence" value="ECO:0007669"/>
    <property type="project" value="InterPro"/>
</dbReference>
<keyword evidence="2" id="KW-0001">2Fe-2S</keyword>
<dbReference type="AlphaFoldDB" id="A0A1H9UWV5"/>
<dbReference type="CDD" id="cd00207">
    <property type="entry name" value="fer2"/>
    <property type="match status" value="1"/>
</dbReference>
<organism evidence="8 9">
    <name type="scientific">Lentzea albida</name>
    <dbReference type="NCBI Taxonomy" id="65499"/>
    <lineage>
        <taxon>Bacteria</taxon>
        <taxon>Bacillati</taxon>
        <taxon>Actinomycetota</taxon>
        <taxon>Actinomycetes</taxon>
        <taxon>Pseudonocardiales</taxon>
        <taxon>Pseudonocardiaceae</taxon>
        <taxon>Lentzea</taxon>
    </lineage>
</organism>
<evidence type="ECO:0000256" key="6">
    <source>
        <dbReference type="ARBA" id="ARBA00034078"/>
    </source>
</evidence>
<dbReference type="Pfam" id="PF00111">
    <property type="entry name" value="Fer2"/>
    <property type="match status" value="1"/>
</dbReference>
<accession>A0A1H9UWV5</accession>
<dbReference type="GO" id="GO:0051537">
    <property type="term" value="F:2 iron, 2 sulfur cluster binding"/>
    <property type="evidence" value="ECO:0007669"/>
    <property type="project" value="UniProtKB-KW"/>
</dbReference>
<dbReference type="InterPro" id="IPR012675">
    <property type="entry name" value="Beta-grasp_dom_sf"/>
</dbReference>
<dbReference type="PROSITE" id="PS51085">
    <property type="entry name" value="2FE2S_FER_2"/>
    <property type="match status" value="1"/>
</dbReference>
<dbReference type="InterPro" id="IPR001041">
    <property type="entry name" value="2Fe-2S_ferredoxin-type"/>
</dbReference>
<feature type="domain" description="2Fe-2S ferredoxin-type" evidence="7">
    <location>
        <begin position="2"/>
        <end position="106"/>
    </location>
</feature>
<gene>
    <name evidence="8" type="ORF">SAMN04488000_116205</name>
</gene>
<dbReference type="OrthoDB" id="9799640at2"/>
<dbReference type="Gene3D" id="3.10.20.30">
    <property type="match status" value="1"/>
</dbReference>
<sequence length="107" mass="11313">MAKITYVHPDGTSSVVDVEPGNSIMRGAKLAGVEGILAQCGGGATCGTCHIYVDRDNTKPLPAMHDLEDGLLCVTASPRQDNSRLSCQIPVSEELDGLVVHLPEKQL</sequence>
<dbReference type="SUPFAM" id="SSF54292">
    <property type="entry name" value="2Fe-2S ferredoxin-like"/>
    <property type="match status" value="1"/>
</dbReference>
<dbReference type="Proteomes" id="UP000199503">
    <property type="component" value="Unassembled WGS sequence"/>
</dbReference>
<keyword evidence="4" id="KW-0408">Iron</keyword>
<dbReference type="EMBL" id="FOFV01000016">
    <property type="protein sequence ID" value="SES14030.1"/>
    <property type="molecule type" value="Genomic_DNA"/>
</dbReference>
<evidence type="ECO:0000256" key="2">
    <source>
        <dbReference type="ARBA" id="ARBA00022714"/>
    </source>
</evidence>
<dbReference type="InterPro" id="IPR001055">
    <property type="entry name" value="Adrenodoxin-like"/>
</dbReference>
<dbReference type="GO" id="GO:0005829">
    <property type="term" value="C:cytosol"/>
    <property type="evidence" value="ECO:0007669"/>
    <property type="project" value="TreeGrafter"/>
</dbReference>